<name>A0A151M112_ALLMI</name>
<protein>
    <submittedName>
        <fullName evidence="1">Uncharacterized protein</fullName>
    </submittedName>
</protein>
<proteinExistence type="predicted"/>
<sequence length="71" mass="7832">MRYYSIGAYSKVVPQTRSDQLGGTGKVQHVTVALFYCALLKLCSEVSSSFGAPVRMQVYRTCLSGCNTCWN</sequence>
<organism evidence="1 2">
    <name type="scientific">Alligator mississippiensis</name>
    <name type="common">American alligator</name>
    <dbReference type="NCBI Taxonomy" id="8496"/>
    <lineage>
        <taxon>Eukaryota</taxon>
        <taxon>Metazoa</taxon>
        <taxon>Chordata</taxon>
        <taxon>Craniata</taxon>
        <taxon>Vertebrata</taxon>
        <taxon>Euteleostomi</taxon>
        <taxon>Archelosauria</taxon>
        <taxon>Archosauria</taxon>
        <taxon>Crocodylia</taxon>
        <taxon>Alligatoridae</taxon>
        <taxon>Alligatorinae</taxon>
        <taxon>Alligator</taxon>
    </lineage>
</organism>
<gene>
    <name evidence="1" type="ORF">Y1Q_0011766</name>
</gene>
<reference evidence="1 2" key="1">
    <citation type="journal article" date="2012" name="Genome Biol.">
        <title>Sequencing three crocodilian genomes to illuminate the evolution of archosaurs and amniotes.</title>
        <authorList>
            <person name="St John J.A."/>
            <person name="Braun E.L."/>
            <person name="Isberg S.R."/>
            <person name="Miles L.G."/>
            <person name="Chong A.Y."/>
            <person name="Gongora J."/>
            <person name="Dalzell P."/>
            <person name="Moran C."/>
            <person name="Bed'hom B."/>
            <person name="Abzhanov A."/>
            <person name="Burgess S.C."/>
            <person name="Cooksey A.M."/>
            <person name="Castoe T.A."/>
            <person name="Crawford N.G."/>
            <person name="Densmore L.D."/>
            <person name="Drew J.C."/>
            <person name="Edwards S.V."/>
            <person name="Faircloth B.C."/>
            <person name="Fujita M.K."/>
            <person name="Greenwold M.J."/>
            <person name="Hoffmann F.G."/>
            <person name="Howard J.M."/>
            <person name="Iguchi T."/>
            <person name="Janes D.E."/>
            <person name="Khan S.Y."/>
            <person name="Kohno S."/>
            <person name="de Koning A.J."/>
            <person name="Lance S.L."/>
            <person name="McCarthy F.M."/>
            <person name="McCormack J.E."/>
            <person name="Merchant M.E."/>
            <person name="Peterson D.G."/>
            <person name="Pollock D.D."/>
            <person name="Pourmand N."/>
            <person name="Raney B.J."/>
            <person name="Roessler K.A."/>
            <person name="Sanford J.R."/>
            <person name="Sawyer R.H."/>
            <person name="Schmidt C.J."/>
            <person name="Triplett E.W."/>
            <person name="Tuberville T.D."/>
            <person name="Venegas-Anaya M."/>
            <person name="Howard J.T."/>
            <person name="Jarvis E.D."/>
            <person name="Guillette L.J.Jr."/>
            <person name="Glenn T.C."/>
            <person name="Green R.E."/>
            <person name="Ray D.A."/>
        </authorList>
    </citation>
    <scope>NUCLEOTIDE SEQUENCE [LARGE SCALE GENOMIC DNA]</scope>
    <source>
        <strain evidence="1">KSC_2009_1</strain>
    </source>
</reference>
<comment type="caution">
    <text evidence="1">The sequence shown here is derived from an EMBL/GenBank/DDBJ whole genome shotgun (WGS) entry which is preliminary data.</text>
</comment>
<evidence type="ECO:0000313" key="2">
    <source>
        <dbReference type="Proteomes" id="UP000050525"/>
    </source>
</evidence>
<dbReference type="AlphaFoldDB" id="A0A151M112"/>
<accession>A0A151M112</accession>
<dbReference type="Proteomes" id="UP000050525">
    <property type="component" value="Unassembled WGS sequence"/>
</dbReference>
<keyword evidence="2" id="KW-1185">Reference proteome</keyword>
<dbReference type="EMBL" id="AKHW03006853">
    <property type="protein sequence ID" value="KYO18207.1"/>
    <property type="molecule type" value="Genomic_DNA"/>
</dbReference>
<evidence type="ECO:0000313" key="1">
    <source>
        <dbReference type="EMBL" id="KYO18207.1"/>
    </source>
</evidence>